<reference evidence="2" key="1">
    <citation type="journal article" date="2019" name="Int. J. Syst. Evol. Microbiol.">
        <title>The Global Catalogue of Microorganisms (GCM) 10K type strain sequencing project: providing services to taxonomists for standard genome sequencing and annotation.</title>
        <authorList>
            <consortium name="The Broad Institute Genomics Platform"/>
            <consortium name="The Broad Institute Genome Sequencing Center for Infectious Disease"/>
            <person name="Wu L."/>
            <person name="Ma J."/>
        </authorList>
    </citation>
    <scope>NUCLEOTIDE SEQUENCE [LARGE SCALE GENOMIC DNA]</scope>
    <source>
        <strain evidence="2">JCM 17224</strain>
    </source>
</reference>
<evidence type="ECO:0000313" key="1">
    <source>
        <dbReference type="EMBL" id="GAA4019385.1"/>
    </source>
</evidence>
<name>A0ABP7T0S5_9BACT</name>
<comment type="caution">
    <text evidence="1">The sequence shown here is derived from an EMBL/GenBank/DDBJ whole genome shotgun (WGS) entry which is preliminary data.</text>
</comment>
<evidence type="ECO:0000313" key="2">
    <source>
        <dbReference type="Proteomes" id="UP001500567"/>
    </source>
</evidence>
<dbReference type="EMBL" id="BAABDJ010000040">
    <property type="protein sequence ID" value="GAA4019385.1"/>
    <property type="molecule type" value="Genomic_DNA"/>
</dbReference>
<sequence length="651" mass="71506">MALVGLWGILAVESRGQGPGPAADTLGQEYTDARLGLRLSLPAGFRIEPYPSSPPDGVLLNQLRQLAGDNAARASVVARIRQPTAPRSVLSVLHLPGDSLNWLAAGFRAWRPGRYYRSSTVPPLRQELACALPGGGWLYLRAELPREPADRSDLNFSRLGRTLEILYGSRIFPALALLPDPLLRTPASFARYADSLVRHTPGGNPLPALAALEEGRRAAGASLITPAESQANPALTPYQSRFGPRLPADFWYLGDAVDKVESWTNAPAQRWLFSETNLDFISLPTPEYGGDAAYACTSGAVYSAREALADIRQRARGKQVVLFNENVYRPQHRTLLALALPDLYAQGFRYLAVETLNGTDADLNRRAYPGLPQHEFAPDYQFANLIRTARRLGFTLLGFADTTQPAGFQQTMPQGISEAFDKASWARRYQPIRKLRRVLDTLPPQARVVVLAPGLQTLWEADSYGRKTAVRLLDGWGGKAVLTIDQLHIEQDVCVRFGVLPPLQLPPPWQPLDSLARPDIARTLYVRYPAIDGPGLSPARPLTDAADLTVYNRLDAQRLPLPYPAAINARLIVFDLSPYRATSATGRRVLQLYLLSELSGPHPDQVPPVFTHEIGPLAGPLTLRLCPGRYRYLIRSSGPATEVQADLTVPE</sequence>
<protein>
    <recommendedName>
        <fullName evidence="3">Glycoside hydrolase family 42 N-terminal domain-containing protein</fullName>
    </recommendedName>
</protein>
<gene>
    <name evidence="1" type="ORF">GCM10022408_36790</name>
</gene>
<organism evidence="1 2">
    <name type="scientific">Hymenobacter fastidiosus</name>
    <dbReference type="NCBI Taxonomy" id="486264"/>
    <lineage>
        <taxon>Bacteria</taxon>
        <taxon>Pseudomonadati</taxon>
        <taxon>Bacteroidota</taxon>
        <taxon>Cytophagia</taxon>
        <taxon>Cytophagales</taxon>
        <taxon>Hymenobacteraceae</taxon>
        <taxon>Hymenobacter</taxon>
    </lineage>
</organism>
<proteinExistence type="predicted"/>
<dbReference type="Proteomes" id="UP001500567">
    <property type="component" value="Unassembled WGS sequence"/>
</dbReference>
<evidence type="ECO:0008006" key="3">
    <source>
        <dbReference type="Google" id="ProtNLM"/>
    </source>
</evidence>
<accession>A0ABP7T0S5</accession>
<keyword evidence="2" id="KW-1185">Reference proteome</keyword>